<dbReference type="AlphaFoldDB" id="A0A177BUI3"/>
<feature type="region of interest" description="Disordered" evidence="1">
    <location>
        <begin position="1"/>
        <end position="28"/>
    </location>
</feature>
<keyword evidence="3" id="KW-1185">Reference proteome</keyword>
<protein>
    <submittedName>
        <fullName evidence="2">Uncharacterized protein</fullName>
    </submittedName>
</protein>
<accession>A0A177BUI3</accession>
<proteinExistence type="predicted"/>
<evidence type="ECO:0000256" key="1">
    <source>
        <dbReference type="SAM" id="MobiDB-lite"/>
    </source>
</evidence>
<name>A0A177BUI3_9PLEO</name>
<dbReference type="RefSeq" id="XP_018029310.1">
    <property type="nucleotide sequence ID" value="XM_018180566.1"/>
</dbReference>
<reference evidence="2 3" key="1">
    <citation type="submission" date="2016-05" db="EMBL/GenBank/DDBJ databases">
        <title>Comparative analysis of secretome profiles of manganese(II)-oxidizing ascomycete fungi.</title>
        <authorList>
            <consortium name="DOE Joint Genome Institute"/>
            <person name="Zeiner C.A."/>
            <person name="Purvine S.O."/>
            <person name="Zink E.M."/>
            <person name="Wu S."/>
            <person name="Pasa-Tolic L."/>
            <person name="Chaput D.L."/>
            <person name="Haridas S."/>
            <person name="Grigoriev I.V."/>
            <person name="Santelli C.M."/>
            <person name="Hansel C.M."/>
        </authorList>
    </citation>
    <scope>NUCLEOTIDE SEQUENCE [LARGE SCALE GENOMIC DNA]</scope>
    <source>
        <strain evidence="2 3">AP3s5-JAC2a</strain>
    </source>
</reference>
<dbReference type="InParanoid" id="A0A177BUI3"/>
<gene>
    <name evidence="2" type="ORF">CC84DRAFT_1181687</name>
</gene>
<dbReference type="EMBL" id="KV441563">
    <property type="protein sequence ID" value="OAF98944.1"/>
    <property type="molecule type" value="Genomic_DNA"/>
</dbReference>
<feature type="compositionally biased region" description="Low complexity" evidence="1">
    <location>
        <begin position="1"/>
        <end position="11"/>
    </location>
</feature>
<organism evidence="2 3">
    <name type="scientific">Paraphaeosphaeria sporulosa</name>
    <dbReference type="NCBI Taxonomy" id="1460663"/>
    <lineage>
        <taxon>Eukaryota</taxon>
        <taxon>Fungi</taxon>
        <taxon>Dikarya</taxon>
        <taxon>Ascomycota</taxon>
        <taxon>Pezizomycotina</taxon>
        <taxon>Dothideomycetes</taxon>
        <taxon>Pleosporomycetidae</taxon>
        <taxon>Pleosporales</taxon>
        <taxon>Massarineae</taxon>
        <taxon>Didymosphaeriaceae</taxon>
        <taxon>Paraphaeosphaeria</taxon>
    </lineage>
</organism>
<dbReference type="GeneID" id="28764052"/>
<evidence type="ECO:0000313" key="2">
    <source>
        <dbReference type="EMBL" id="OAF98944.1"/>
    </source>
</evidence>
<dbReference type="Proteomes" id="UP000077069">
    <property type="component" value="Unassembled WGS sequence"/>
</dbReference>
<sequence>MSHSSFGSSSGCEFAHTSLGSPTHTARKNMRNLDAKIRKGKTSAHKILRSGDICGTIDSGSESGHIRLGVWVRSSAVDPPRTTKGTPSFIRDTPPPPSLNAYALAASHHAPGPVGTCACEAIRMQWNKLARRLDSTAHAKFAVRQHRSGTQGKDWRTVCPTANQTTQCTLVHAQRAAAIFFETVSLPNAERGRSHPNPSIDIAALCAASATFICSDPVFLSDRRSDPG</sequence>
<evidence type="ECO:0000313" key="3">
    <source>
        <dbReference type="Proteomes" id="UP000077069"/>
    </source>
</evidence>